<evidence type="ECO:0000313" key="2">
    <source>
        <dbReference type="Proteomes" id="UP000827872"/>
    </source>
</evidence>
<accession>A0ACB8F560</accession>
<comment type="caution">
    <text evidence="1">The sequence shown here is derived from an EMBL/GenBank/DDBJ whole genome shotgun (WGS) entry which is preliminary data.</text>
</comment>
<proteinExistence type="predicted"/>
<dbReference type="Proteomes" id="UP000827872">
    <property type="component" value="Linkage Group LG05"/>
</dbReference>
<name>A0ACB8F560_9SAUR</name>
<keyword evidence="2" id="KW-1185">Reference proteome</keyword>
<reference evidence="1" key="1">
    <citation type="submission" date="2021-08" db="EMBL/GenBank/DDBJ databases">
        <title>The first chromosome-level gecko genome reveals the dynamic sex chromosomes of Neotropical dwarf geckos (Sphaerodactylidae: Sphaerodactylus).</title>
        <authorList>
            <person name="Pinto B.J."/>
            <person name="Keating S.E."/>
            <person name="Gamble T."/>
        </authorList>
    </citation>
    <scope>NUCLEOTIDE SEQUENCE</scope>
    <source>
        <strain evidence="1">TG3544</strain>
    </source>
</reference>
<protein>
    <submittedName>
        <fullName evidence="1">Pleckstrin y domain-containing A member 6</fullName>
    </submittedName>
</protein>
<organism evidence="1 2">
    <name type="scientific">Sphaerodactylus townsendi</name>
    <dbReference type="NCBI Taxonomy" id="933632"/>
    <lineage>
        <taxon>Eukaryota</taxon>
        <taxon>Metazoa</taxon>
        <taxon>Chordata</taxon>
        <taxon>Craniata</taxon>
        <taxon>Vertebrata</taxon>
        <taxon>Euteleostomi</taxon>
        <taxon>Lepidosauria</taxon>
        <taxon>Squamata</taxon>
        <taxon>Bifurcata</taxon>
        <taxon>Gekkota</taxon>
        <taxon>Sphaerodactylidae</taxon>
        <taxon>Sphaerodactylus</taxon>
    </lineage>
</organism>
<evidence type="ECO:0000313" key="1">
    <source>
        <dbReference type="EMBL" id="KAH8000267.1"/>
    </source>
</evidence>
<sequence length="164" mass="18474">MGNHNERQNTFLHPVTGQIPEENNQFDLQNSALDMSNKTGSKRPAPVHSDSSTHTMVSEAPQERPNGRASRSSRKGIAFGKRSNSMKRNPNAAVTKSGWLFKQASSGVKQWNKRWFVLVDRCLFYYKDEKEESILGSIPLLSFRVAAVQPSDNISRKYTFKVSA</sequence>
<dbReference type="EMBL" id="CM037618">
    <property type="protein sequence ID" value="KAH8000267.1"/>
    <property type="molecule type" value="Genomic_DNA"/>
</dbReference>
<gene>
    <name evidence="1" type="primary">PLEKHA6_2</name>
    <name evidence="1" type="ORF">K3G42_023757</name>
</gene>